<feature type="compositionally biased region" description="Low complexity" evidence="1">
    <location>
        <begin position="1"/>
        <end position="14"/>
    </location>
</feature>
<evidence type="ECO:0000256" key="1">
    <source>
        <dbReference type="SAM" id="MobiDB-lite"/>
    </source>
</evidence>
<reference evidence="2 3" key="1">
    <citation type="journal article" date="2012" name="Genome Biol.">
        <title>Genome and low-iron response of an oceanic diatom adapted to chronic iron limitation.</title>
        <authorList>
            <person name="Lommer M."/>
            <person name="Specht M."/>
            <person name="Roy A.S."/>
            <person name="Kraemer L."/>
            <person name="Andreson R."/>
            <person name="Gutowska M.A."/>
            <person name="Wolf J."/>
            <person name="Bergner S.V."/>
            <person name="Schilhabel M.B."/>
            <person name="Klostermeier U.C."/>
            <person name="Beiko R.G."/>
            <person name="Rosenstiel P."/>
            <person name="Hippler M."/>
            <person name="Laroche J."/>
        </authorList>
    </citation>
    <scope>NUCLEOTIDE SEQUENCE [LARGE SCALE GENOMIC DNA]</scope>
    <source>
        <strain evidence="2 3">CCMP1005</strain>
    </source>
</reference>
<dbReference type="OrthoDB" id="10263082at2759"/>
<dbReference type="AlphaFoldDB" id="K0T322"/>
<evidence type="ECO:0000313" key="3">
    <source>
        <dbReference type="Proteomes" id="UP000266841"/>
    </source>
</evidence>
<dbReference type="eggNOG" id="ENOG502RXBB">
    <property type="taxonomic scope" value="Eukaryota"/>
</dbReference>
<sequence>MTATPNASASANSNEYADEGAFQLANEQPLDRDNHAQGWGSAHSKAMKSGKDAKAEKYTTPEYQGKATKVFGAAKGAKTVKPTEMLDGDAAAATRGVSCAKKALAAEYLLDRYDVNMTIPGHARALAMAANGNLGIGSTTQLIPEANDASRVDDALVVDGISGDTRFPHGDLKALFTTGELNMCDNEVRGSYRSNVIKSDELVSHLTHLLPFLCSDESSQFHGDSYTGVPDGMGAYLVDDSTLRVVVQSESYGPVTRYETWPYPTNKDSGLATFTGSHVQYTDFDRLGLSNFMHHDGPASDIVKGFGQVATTYYNLAGDRVGPRNGEDATPSGAHYSNTDADGNWALVKFPKKADWNMQSLCSSHLEEKHQWGPGIGLEDDMYITNEEWITYAPGSSFVGISMHAMDLANAVDYAVGSVTVSGWEKIVELNPAHTDYVVLSLSGYNGAYNNPEGEIDGRNAEYSKPDGTDYVDPKNVCPARIYIGMKGKMEDGSDAPADDFLARNGLRYGKVYGFAIDMSESGPTGGLFRDAFHKPRHNGAKVEGKFVPIDWQWDGTVKNFRHDGAWEFQLPVPGFDDLTWWNSGSLTEPGSKTEHNSPDTREGMTAFIQGSTAGYFGHYYVNGVTEALKRAKKSRDDFPASLDSDYYVYQGENDITGQIDLGGAGLYAQDSGKCPSPVDGEQINDATYNCDRDFSVKSTFEDIDGLEVVAASEGLFVVIQEDSGNDLGERMFISSVLEHEDDGEELMYYFMAMSGGKYNTRMMAGVGIPATASSSAGGHEFSGVIDLSGMLKKEKKDSSKFSISAGDGHAKREAELEVPIEDKLIVLGLQAHNYHSGVVEAFEADRGGQVLLYKPDFTAE</sequence>
<keyword evidence="3" id="KW-1185">Reference proteome</keyword>
<name>K0T322_THAOC</name>
<organism evidence="2 3">
    <name type="scientific">Thalassiosira oceanica</name>
    <name type="common">Marine diatom</name>
    <dbReference type="NCBI Taxonomy" id="159749"/>
    <lineage>
        <taxon>Eukaryota</taxon>
        <taxon>Sar</taxon>
        <taxon>Stramenopiles</taxon>
        <taxon>Ochrophyta</taxon>
        <taxon>Bacillariophyta</taxon>
        <taxon>Coscinodiscophyceae</taxon>
        <taxon>Thalassiosirophycidae</taxon>
        <taxon>Thalassiosirales</taxon>
        <taxon>Thalassiosiraceae</taxon>
        <taxon>Thalassiosira</taxon>
    </lineage>
</organism>
<protein>
    <submittedName>
        <fullName evidence="2">Uncharacterized protein</fullName>
    </submittedName>
</protein>
<comment type="caution">
    <text evidence="2">The sequence shown here is derived from an EMBL/GenBank/DDBJ whole genome shotgun (WGS) entry which is preliminary data.</text>
</comment>
<gene>
    <name evidence="2" type="ORF">THAOC_11255</name>
</gene>
<accession>K0T322</accession>
<feature type="compositionally biased region" description="Basic and acidic residues" evidence="1">
    <location>
        <begin position="49"/>
        <end position="58"/>
    </location>
</feature>
<dbReference type="EMBL" id="AGNL01012799">
    <property type="protein sequence ID" value="EJK67681.1"/>
    <property type="molecule type" value="Genomic_DNA"/>
</dbReference>
<evidence type="ECO:0000313" key="2">
    <source>
        <dbReference type="EMBL" id="EJK67681.1"/>
    </source>
</evidence>
<dbReference type="Proteomes" id="UP000266841">
    <property type="component" value="Unassembled WGS sequence"/>
</dbReference>
<proteinExistence type="predicted"/>
<feature type="region of interest" description="Disordered" evidence="1">
    <location>
        <begin position="1"/>
        <end position="58"/>
    </location>
</feature>